<name>A0ABV5H374_9FLAO</name>
<evidence type="ECO:0000313" key="2">
    <source>
        <dbReference type="EMBL" id="MFB9106347.1"/>
    </source>
</evidence>
<dbReference type="EMBL" id="JBHMFA010000017">
    <property type="protein sequence ID" value="MFB9106347.1"/>
    <property type="molecule type" value="Genomic_DNA"/>
</dbReference>
<keyword evidence="2" id="KW-0012">Acyltransferase</keyword>
<dbReference type="RefSeq" id="WP_290270205.1">
    <property type="nucleotide sequence ID" value="NZ_JAUFQP010000010.1"/>
</dbReference>
<feature type="domain" description="N-acetyltransferase" evidence="1">
    <location>
        <begin position="14"/>
        <end position="155"/>
    </location>
</feature>
<evidence type="ECO:0000259" key="1">
    <source>
        <dbReference type="PROSITE" id="PS51186"/>
    </source>
</evidence>
<protein>
    <submittedName>
        <fullName evidence="2">GNAT family N-acetyltransferase</fullName>
        <ecNumber evidence="2">2.3.-.-</ecNumber>
    </submittedName>
</protein>
<dbReference type="CDD" id="cd04301">
    <property type="entry name" value="NAT_SF"/>
    <property type="match status" value="1"/>
</dbReference>
<dbReference type="InterPro" id="IPR052777">
    <property type="entry name" value="Acetyltransferase_Enz"/>
</dbReference>
<dbReference type="InterPro" id="IPR016181">
    <property type="entry name" value="Acyl_CoA_acyltransferase"/>
</dbReference>
<keyword evidence="2" id="KW-0808">Transferase</keyword>
<gene>
    <name evidence="2" type="ORF">ACFFU1_15685</name>
</gene>
<dbReference type="Gene3D" id="3.40.630.30">
    <property type="match status" value="1"/>
</dbReference>
<proteinExistence type="predicted"/>
<dbReference type="GO" id="GO:0016746">
    <property type="term" value="F:acyltransferase activity"/>
    <property type="evidence" value="ECO:0007669"/>
    <property type="project" value="UniProtKB-KW"/>
</dbReference>
<dbReference type="Proteomes" id="UP001589590">
    <property type="component" value="Unassembled WGS sequence"/>
</dbReference>
<keyword evidence="3" id="KW-1185">Reference proteome</keyword>
<accession>A0ABV5H374</accession>
<dbReference type="PROSITE" id="PS51186">
    <property type="entry name" value="GNAT"/>
    <property type="match status" value="1"/>
</dbReference>
<dbReference type="PANTHER" id="PTHR43305:SF1">
    <property type="entry name" value="FAMILY N-ACETYLTRANSFERASE, PUTATIVE (AFU_ORTHOLOGUE AFUA_2G01380)-RELATED"/>
    <property type="match status" value="1"/>
</dbReference>
<dbReference type="SUPFAM" id="SSF55729">
    <property type="entry name" value="Acyl-CoA N-acyltransferases (Nat)"/>
    <property type="match status" value="1"/>
</dbReference>
<dbReference type="PANTHER" id="PTHR43305">
    <property type="entry name" value="FAMILY N-ACETYLTRANSFERASE, PUTATIVE (AFU_ORTHOLOGUE AFUA_2G01380)-RELATED"/>
    <property type="match status" value="1"/>
</dbReference>
<evidence type="ECO:0000313" key="3">
    <source>
        <dbReference type="Proteomes" id="UP001589590"/>
    </source>
</evidence>
<organism evidence="2 3">
    <name type="scientific">Algibacter miyuki</name>
    <dbReference type="NCBI Taxonomy" id="1306933"/>
    <lineage>
        <taxon>Bacteria</taxon>
        <taxon>Pseudomonadati</taxon>
        <taxon>Bacteroidota</taxon>
        <taxon>Flavobacteriia</taxon>
        <taxon>Flavobacteriales</taxon>
        <taxon>Flavobacteriaceae</taxon>
        <taxon>Algibacter</taxon>
    </lineage>
</organism>
<reference evidence="2 3" key="1">
    <citation type="submission" date="2024-09" db="EMBL/GenBank/DDBJ databases">
        <authorList>
            <person name="Sun Q."/>
            <person name="Mori K."/>
        </authorList>
    </citation>
    <scope>NUCLEOTIDE SEQUENCE [LARGE SCALE GENOMIC DNA]</scope>
    <source>
        <strain evidence="2 3">CECT 8300</strain>
    </source>
</reference>
<sequence>MNFKIIPFENQYTKDFYHLNIEWLEALFKVEAYDKKVLSQPQQYIIDTGGYIFLGRKDDVIIGTVALMPIINSNYFELTKMAVSPKYRGLKIGQTMMEHVIEFAKTKQIPKLIICSSTKLENAIYIYKKYGFVEIPMEPNNHYERSDIKMELFLMRS</sequence>
<comment type="caution">
    <text evidence="2">The sequence shown here is derived from an EMBL/GenBank/DDBJ whole genome shotgun (WGS) entry which is preliminary data.</text>
</comment>
<dbReference type="InterPro" id="IPR000182">
    <property type="entry name" value="GNAT_dom"/>
</dbReference>
<dbReference type="Pfam" id="PF00583">
    <property type="entry name" value="Acetyltransf_1"/>
    <property type="match status" value="1"/>
</dbReference>
<dbReference type="EC" id="2.3.-.-" evidence="2"/>